<dbReference type="InterPro" id="IPR029068">
    <property type="entry name" value="Glyas_Bleomycin-R_OHBP_Dase"/>
</dbReference>
<dbReference type="AlphaFoldDB" id="A0A6G1I8M4"/>
<proteinExistence type="predicted"/>
<dbReference type="Proteomes" id="UP000799640">
    <property type="component" value="Unassembled WGS sequence"/>
</dbReference>
<dbReference type="EMBL" id="ML996688">
    <property type="protein sequence ID" value="KAF2404387.1"/>
    <property type="molecule type" value="Genomic_DNA"/>
</dbReference>
<evidence type="ECO:0000313" key="2">
    <source>
        <dbReference type="Proteomes" id="UP000799640"/>
    </source>
</evidence>
<name>A0A6G1I8M4_9PEZI</name>
<sequence>MSLAEAGITLPFSRFRHYANFMRIILQPLGITVVREESSEECIIFRFARPPSPSIVLSIMGTHEGYLLDPEVKAFTGMRLRFHADTAEQVDRFREYALQAGGRTVNHDSRIGEWEKVASIDDPVLGMRITCTYEPPAAPGYSGPST</sequence>
<gene>
    <name evidence="1" type="ORF">EJ06DRAFT_200610</name>
</gene>
<dbReference type="Gene3D" id="3.10.180.10">
    <property type="entry name" value="2,3-Dihydroxybiphenyl 1,2-Dioxygenase, domain 1"/>
    <property type="match status" value="1"/>
</dbReference>
<accession>A0A6G1I8M4</accession>
<protein>
    <recommendedName>
        <fullName evidence="3">VOC domain-containing protein</fullName>
    </recommendedName>
</protein>
<organism evidence="1 2">
    <name type="scientific">Trichodelitschia bisporula</name>
    <dbReference type="NCBI Taxonomy" id="703511"/>
    <lineage>
        <taxon>Eukaryota</taxon>
        <taxon>Fungi</taxon>
        <taxon>Dikarya</taxon>
        <taxon>Ascomycota</taxon>
        <taxon>Pezizomycotina</taxon>
        <taxon>Dothideomycetes</taxon>
        <taxon>Dothideomycetes incertae sedis</taxon>
        <taxon>Phaeotrichales</taxon>
        <taxon>Phaeotrichaceae</taxon>
        <taxon>Trichodelitschia</taxon>
    </lineage>
</organism>
<reference evidence="1" key="1">
    <citation type="journal article" date="2020" name="Stud. Mycol.">
        <title>101 Dothideomycetes genomes: a test case for predicting lifestyles and emergence of pathogens.</title>
        <authorList>
            <person name="Haridas S."/>
            <person name="Albert R."/>
            <person name="Binder M."/>
            <person name="Bloem J."/>
            <person name="Labutti K."/>
            <person name="Salamov A."/>
            <person name="Andreopoulos B."/>
            <person name="Baker S."/>
            <person name="Barry K."/>
            <person name="Bills G."/>
            <person name="Bluhm B."/>
            <person name="Cannon C."/>
            <person name="Castanera R."/>
            <person name="Culley D."/>
            <person name="Daum C."/>
            <person name="Ezra D."/>
            <person name="Gonzalez J."/>
            <person name="Henrissat B."/>
            <person name="Kuo A."/>
            <person name="Liang C."/>
            <person name="Lipzen A."/>
            <person name="Lutzoni F."/>
            <person name="Magnuson J."/>
            <person name="Mondo S."/>
            <person name="Nolan M."/>
            <person name="Ohm R."/>
            <person name="Pangilinan J."/>
            <person name="Park H.-J."/>
            <person name="Ramirez L."/>
            <person name="Alfaro M."/>
            <person name="Sun H."/>
            <person name="Tritt A."/>
            <person name="Yoshinaga Y."/>
            <person name="Zwiers L.-H."/>
            <person name="Turgeon B."/>
            <person name="Goodwin S."/>
            <person name="Spatafora J."/>
            <person name="Crous P."/>
            <person name="Grigoriev I."/>
        </authorList>
    </citation>
    <scope>NUCLEOTIDE SEQUENCE</scope>
    <source>
        <strain evidence="1">CBS 262.69</strain>
    </source>
</reference>
<keyword evidence="2" id="KW-1185">Reference proteome</keyword>
<evidence type="ECO:0000313" key="1">
    <source>
        <dbReference type="EMBL" id="KAF2404387.1"/>
    </source>
</evidence>
<evidence type="ECO:0008006" key="3">
    <source>
        <dbReference type="Google" id="ProtNLM"/>
    </source>
</evidence>